<dbReference type="KEGG" id="dli:dnl_21740"/>
<gene>
    <name evidence="1" type="ORF">dnl_21740</name>
</gene>
<sequence length="142" mass="16685">MMIYDDTYSWQGWGGKLRLGSGRCRLRIFDIGKGDSKVVTHLKSIIVVVSDIPFEKVKPNQMTIKSCASHIATCVVKDFKIDPHRMLWIEYYPKDENKEIKYSKEYFDAVEFKWNNNFAIQPKWKPLNPAMLDLVFKLLNQH</sequence>
<dbReference type="EMBL" id="CP061799">
    <property type="protein sequence ID" value="QTA79892.1"/>
    <property type="molecule type" value="Genomic_DNA"/>
</dbReference>
<keyword evidence="2" id="KW-1185">Reference proteome</keyword>
<protein>
    <submittedName>
        <fullName evidence="1">Uncharacterized protein</fullName>
    </submittedName>
</protein>
<name>A0A975B731_9BACT</name>
<dbReference type="AlphaFoldDB" id="A0A975B731"/>
<reference evidence="1" key="1">
    <citation type="journal article" date="2021" name="Microb. Physiol.">
        <title>Proteogenomic Insights into the Physiology of Marine, Sulfate-Reducing, Filamentous Desulfonema limicola and Desulfonema magnum.</title>
        <authorList>
            <person name="Schnaars V."/>
            <person name="Wohlbrand L."/>
            <person name="Scheve S."/>
            <person name="Hinrichs C."/>
            <person name="Reinhardt R."/>
            <person name="Rabus R."/>
        </authorList>
    </citation>
    <scope>NUCLEOTIDE SEQUENCE</scope>
    <source>
        <strain evidence="1">5ac10</strain>
    </source>
</reference>
<evidence type="ECO:0000313" key="2">
    <source>
        <dbReference type="Proteomes" id="UP000663720"/>
    </source>
</evidence>
<dbReference type="Proteomes" id="UP000663720">
    <property type="component" value="Chromosome"/>
</dbReference>
<evidence type="ECO:0000313" key="1">
    <source>
        <dbReference type="EMBL" id="QTA79892.1"/>
    </source>
</evidence>
<accession>A0A975B731</accession>
<dbReference type="RefSeq" id="WP_207691592.1">
    <property type="nucleotide sequence ID" value="NZ_CP061799.1"/>
</dbReference>
<organism evidence="1 2">
    <name type="scientific">Desulfonema limicola</name>
    <dbReference type="NCBI Taxonomy" id="45656"/>
    <lineage>
        <taxon>Bacteria</taxon>
        <taxon>Pseudomonadati</taxon>
        <taxon>Thermodesulfobacteriota</taxon>
        <taxon>Desulfobacteria</taxon>
        <taxon>Desulfobacterales</taxon>
        <taxon>Desulfococcaceae</taxon>
        <taxon>Desulfonema</taxon>
    </lineage>
</organism>
<proteinExistence type="predicted"/>